<accession>F8PSJ7</accession>
<protein>
    <recommendedName>
        <fullName evidence="3">DDE Tnp4 domain-containing protein</fullName>
    </recommendedName>
</protein>
<proteinExistence type="predicted"/>
<sequence>RPRSKEELFNLQHTQVRNCIERIFSIFKHCFWILLCPPKFNMDIQACITSSLCILHNYIQMHNPDNIHKFSEDVPSLVSTGSLSDGLPTELNQLEANLCHNRIAMDMWVSSYAELQARGAV</sequence>
<gene>
    <name evidence="1" type="ORF">SERLA73DRAFT_50455</name>
</gene>
<evidence type="ECO:0000313" key="2">
    <source>
        <dbReference type="Proteomes" id="UP000008063"/>
    </source>
</evidence>
<evidence type="ECO:0000313" key="1">
    <source>
        <dbReference type="EMBL" id="EGO00756.1"/>
    </source>
</evidence>
<dbReference type="STRING" id="936435.F8PSJ7"/>
<dbReference type="EMBL" id="GL945478">
    <property type="protein sequence ID" value="EGO00756.1"/>
    <property type="molecule type" value="Genomic_DNA"/>
</dbReference>
<dbReference type="Proteomes" id="UP000008063">
    <property type="component" value="Unassembled WGS sequence"/>
</dbReference>
<reference evidence="2" key="1">
    <citation type="journal article" date="2011" name="Science">
        <title>The plant cell wall-decomposing machinery underlies the functional diversity of forest fungi.</title>
        <authorList>
            <person name="Eastwood D.C."/>
            <person name="Floudas D."/>
            <person name="Binder M."/>
            <person name="Majcherczyk A."/>
            <person name="Schneider P."/>
            <person name="Aerts A."/>
            <person name="Asiegbu F.O."/>
            <person name="Baker S.E."/>
            <person name="Barry K."/>
            <person name="Bendiksby M."/>
            <person name="Blumentritt M."/>
            <person name="Coutinho P.M."/>
            <person name="Cullen D."/>
            <person name="de Vries R.P."/>
            <person name="Gathman A."/>
            <person name="Goodell B."/>
            <person name="Henrissat B."/>
            <person name="Ihrmark K."/>
            <person name="Kauserud H."/>
            <person name="Kohler A."/>
            <person name="LaButti K."/>
            <person name="Lapidus A."/>
            <person name="Lavin J.L."/>
            <person name="Lee Y.-H."/>
            <person name="Lindquist E."/>
            <person name="Lilly W."/>
            <person name="Lucas S."/>
            <person name="Morin E."/>
            <person name="Murat C."/>
            <person name="Oguiza J.A."/>
            <person name="Park J."/>
            <person name="Pisabarro A.G."/>
            <person name="Riley R."/>
            <person name="Rosling A."/>
            <person name="Salamov A."/>
            <person name="Schmidt O."/>
            <person name="Schmutz J."/>
            <person name="Skrede I."/>
            <person name="Stenlid J."/>
            <person name="Wiebenga A."/>
            <person name="Xie X."/>
            <person name="Kuees U."/>
            <person name="Hibbett D.S."/>
            <person name="Hoffmeister D."/>
            <person name="Hoegberg N."/>
            <person name="Martin F."/>
            <person name="Grigoriev I.V."/>
            <person name="Watkinson S.C."/>
        </authorList>
    </citation>
    <scope>NUCLEOTIDE SEQUENCE [LARGE SCALE GENOMIC DNA]</scope>
    <source>
        <strain evidence="2">strain S7.3</strain>
    </source>
</reference>
<feature type="non-terminal residue" evidence="1">
    <location>
        <position position="1"/>
    </location>
</feature>
<dbReference type="AlphaFoldDB" id="F8PSJ7"/>
<organism evidence="2">
    <name type="scientific">Serpula lacrymans var. lacrymans (strain S7.3)</name>
    <name type="common">Dry rot fungus</name>
    <dbReference type="NCBI Taxonomy" id="936435"/>
    <lineage>
        <taxon>Eukaryota</taxon>
        <taxon>Fungi</taxon>
        <taxon>Dikarya</taxon>
        <taxon>Basidiomycota</taxon>
        <taxon>Agaricomycotina</taxon>
        <taxon>Agaricomycetes</taxon>
        <taxon>Agaricomycetidae</taxon>
        <taxon>Boletales</taxon>
        <taxon>Coniophorineae</taxon>
        <taxon>Serpulaceae</taxon>
        <taxon>Serpula</taxon>
    </lineage>
</organism>
<dbReference type="HOGENOM" id="CLU_040082_4_0_1"/>
<evidence type="ECO:0008006" key="3">
    <source>
        <dbReference type="Google" id="ProtNLM"/>
    </source>
</evidence>
<name>F8PSJ7_SERL3</name>
<dbReference type="InParanoid" id="F8PSJ7"/>
<keyword evidence="2" id="KW-1185">Reference proteome</keyword>